<reference evidence="3" key="1">
    <citation type="journal article" date="2018" name="Nat. Microbiol.">
        <title>Leveraging single-cell genomics to expand the fungal tree of life.</title>
        <authorList>
            <person name="Ahrendt S.R."/>
            <person name="Quandt C.A."/>
            <person name="Ciobanu D."/>
            <person name="Clum A."/>
            <person name="Salamov A."/>
            <person name="Andreopoulos B."/>
            <person name="Cheng J.F."/>
            <person name="Woyke T."/>
            <person name="Pelin A."/>
            <person name="Henrissat B."/>
            <person name="Reynolds N.K."/>
            <person name="Benny G.L."/>
            <person name="Smith M.E."/>
            <person name="James T.Y."/>
            <person name="Grigoriev I.V."/>
        </authorList>
    </citation>
    <scope>NUCLEOTIDE SEQUENCE [LARGE SCALE GENOMIC DNA]</scope>
    <source>
        <strain evidence="3">CSF55</strain>
    </source>
</reference>
<feature type="compositionally biased region" description="Basic residues" evidence="1">
    <location>
        <begin position="106"/>
        <end position="115"/>
    </location>
</feature>
<dbReference type="EMBL" id="ML008087">
    <property type="protein sequence ID" value="RKP15683.1"/>
    <property type="molecule type" value="Genomic_DNA"/>
</dbReference>
<dbReference type="AlphaFoldDB" id="A0A4P9Y949"/>
<evidence type="ECO:0000256" key="1">
    <source>
        <dbReference type="SAM" id="MobiDB-lite"/>
    </source>
</evidence>
<evidence type="ECO:0000313" key="3">
    <source>
        <dbReference type="Proteomes" id="UP000281549"/>
    </source>
</evidence>
<sequence length="115" mass="12689">MREINDAVAGALGVCPADFHRIKDVTGPLMTSLENASRDVKQKFMTIVNNVVSLLLESYKALIENWQISLSALTSVVVPIVAYYNSLEAKSTVQDEPLQVSEKEKKLKPKTVSKP</sequence>
<dbReference type="Proteomes" id="UP000281549">
    <property type="component" value="Unassembled WGS sequence"/>
</dbReference>
<name>A0A4P9Y949_ROZAC</name>
<feature type="non-terminal residue" evidence="2">
    <location>
        <position position="115"/>
    </location>
</feature>
<evidence type="ECO:0000313" key="2">
    <source>
        <dbReference type="EMBL" id="RKP15683.1"/>
    </source>
</evidence>
<gene>
    <name evidence="2" type="ORF">ROZALSC1DRAFT_26177</name>
</gene>
<accession>A0A4P9Y949</accession>
<proteinExistence type="predicted"/>
<feature type="region of interest" description="Disordered" evidence="1">
    <location>
        <begin position="92"/>
        <end position="115"/>
    </location>
</feature>
<protein>
    <submittedName>
        <fullName evidence="2">Uncharacterized protein</fullName>
    </submittedName>
</protein>
<organism evidence="2 3">
    <name type="scientific">Rozella allomycis (strain CSF55)</name>
    <dbReference type="NCBI Taxonomy" id="988480"/>
    <lineage>
        <taxon>Eukaryota</taxon>
        <taxon>Fungi</taxon>
        <taxon>Fungi incertae sedis</taxon>
        <taxon>Cryptomycota</taxon>
        <taxon>Cryptomycota incertae sedis</taxon>
        <taxon>Rozella</taxon>
    </lineage>
</organism>